<proteinExistence type="predicted"/>
<keyword evidence="1" id="KW-0238">DNA-binding</keyword>
<keyword evidence="4" id="KW-1185">Reference proteome</keyword>
<dbReference type="PANTHER" id="PTHR46797:SF1">
    <property type="entry name" value="METHYLPHOSPHONATE SYNTHASE"/>
    <property type="match status" value="1"/>
</dbReference>
<gene>
    <name evidence="3" type="ORF">NZD86_11660</name>
</gene>
<dbReference type="Pfam" id="PF01381">
    <property type="entry name" value="HTH_3"/>
    <property type="match status" value="1"/>
</dbReference>
<dbReference type="Gene3D" id="1.10.260.40">
    <property type="entry name" value="lambda repressor-like DNA-binding domains"/>
    <property type="match status" value="1"/>
</dbReference>
<organism evidence="3 4">
    <name type="scientific">Alicyclobacillus dauci</name>
    <dbReference type="NCBI Taxonomy" id="1475485"/>
    <lineage>
        <taxon>Bacteria</taxon>
        <taxon>Bacillati</taxon>
        <taxon>Bacillota</taxon>
        <taxon>Bacilli</taxon>
        <taxon>Bacillales</taxon>
        <taxon>Alicyclobacillaceae</taxon>
        <taxon>Alicyclobacillus</taxon>
    </lineage>
</organism>
<dbReference type="PROSITE" id="PS50943">
    <property type="entry name" value="HTH_CROC1"/>
    <property type="match status" value="1"/>
</dbReference>
<sequence>MNESFGSRMRSMRHARHWSQQELSLRSGISTPHISSIERDKRHPSLEYAQRIACALGVSLTLLCDERSDFMVPNMHNSPDELPLYMQNFILNESAYPYLEAAQRMSTLPKEDASFLTKLIELLAQRHRLVITYGPEVQTS</sequence>
<protein>
    <submittedName>
        <fullName evidence="3">Helix-turn-helix transcriptional regulator</fullName>
    </submittedName>
</protein>
<dbReference type="InterPro" id="IPR050807">
    <property type="entry name" value="TransReg_Diox_bact_type"/>
</dbReference>
<dbReference type="InterPro" id="IPR010982">
    <property type="entry name" value="Lambda_DNA-bd_dom_sf"/>
</dbReference>
<dbReference type="RefSeq" id="WP_268046733.1">
    <property type="nucleotide sequence ID" value="NZ_CP104064.1"/>
</dbReference>
<dbReference type="PANTHER" id="PTHR46797">
    <property type="entry name" value="HTH-TYPE TRANSCRIPTIONAL REGULATOR"/>
    <property type="match status" value="1"/>
</dbReference>
<evidence type="ECO:0000259" key="2">
    <source>
        <dbReference type="PROSITE" id="PS50943"/>
    </source>
</evidence>
<accession>A0ABY6Z884</accession>
<dbReference type="CDD" id="cd00093">
    <property type="entry name" value="HTH_XRE"/>
    <property type="match status" value="1"/>
</dbReference>
<dbReference type="EMBL" id="CP104064">
    <property type="protein sequence ID" value="WAH39079.1"/>
    <property type="molecule type" value="Genomic_DNA"/>
</dbReference>
<evidence type="ECO:0000256" key="1">
    <source>
        <dbReference type="ARBA" id="ARBA00023125"/>
    </source>
</evidence>
<name>A0ABY6Z884_9BACL</name>
<dbReference type="SMART" id="SM00530">
    <property type="entry name" value="HTH_XRE"/>
    <property type="match status" value="1"/>
</dbReference>
<evidence type="ECO:0000313" key="3">
    <source>
        <dbReference type="EMBL" id="WAH39079.1"/>
    </source>
</evidence>
<reference evidence="3" key="1">
    <citation type="submission" date="2022-08" db="EMBL/GenBank/DDBJ databases">
        <title>Alicyclobacillus dauci DSM2870, complete genome.</title>
        <authorList>
            <person name="Wang Q."/>
            <person name="Cai R."/>
            <person name="Wang Z."/>
        </authorList>
    </citation>
    <scope>NUCLEOTIDE SEQUENCE</scope>
    <source>
        <strain evidence="3">DSM 28700</strain>
    </source>
</reference>
<evidence type="ECO:0000313" key="4">
    <source>
        <dbReference type="Proteomes" id="UP001164803"/>
    </source>
</evidence>
<dbReference type="InterPro" id="IPR001387">
    <property type="entry name" value="Cro/C1-type_HTH"/>
</dbReference>
<feature type="domain" description="HTH cro/C1-type" evidence="2">
    <location>
        <begin position="9"/>
        <end position="63"/>
    </location>
</feature>
<dbReference type="SUPFAM" id="SSF47413">
    <property type="entry name" value="lambda repressor-like DNA-binding domains"/>
    <property type="match status" value="1"/>
</dbReference>
<dbReference type="Proteomes" id="UP001164803">
    <property type="component" value="Chromosome"/>
</dbReference>